<name>A0A653ADG0_UNCDX</name>
<proteinExistence type="predicted"/>
<evidence type="ECO:0000313" key="1">
    <source>
        <dbReference type="EMBL" id="VBB45985.1"/>
    </source>
</evidence>
<sequence>MIGGSCAGHARAAPAGGRDMTSLWLSVQVKAYSGYKADERPTAFEYKGREHRIVEILDRWYGEQDDYFKVRTEERDVHILRCRRGPGVWFLALER</sequence>
<dbReference type="AlphaFoldDB" id="A0A653ADG0"/>
<reference evidence="1" key="1">
    <citation type="submission" date="2018-07" db="EMBL/GenBank/DDBJ databases">
        <authorList>
            <consortium name="Genoscope - CEA"/>
            <person name="William W."/>
        </authorList>
    </citation>
    <scope>NUCLEOTIDE SEQUENCE</scope>
    <source>
        <strain evidence="1">IK1</strain>
    </source>
</reference>
<gene>
    <name evidence="1" type="ORF">TRIP_B360078</name>
</gene>
<accession>A0A653ADG0</accession>
<dbReference type="EMBL" id="UPXX01000030">
    <property type="protein sequence ID" value="VBB45985.1"/>
    <property type="molecule type" value="Genomic_DNA"/>
</dbReference>
<protein>
    <submittedName>
        <fullName evidence="1">Uncharacterized protein</fullName>
    </submittedName>
</protein>
<organism evidence="1">
    <name type="scientific">Uncultured Desulfatiglans sp</name>
    <dbReference type="NCBI Taxonomy" id="1748965"/>
    <lineage>
        <taxon>Bacteria</taxon>
        <taxon>Pseudomonadati</taxon>
        <taxon>Thermodesulfobacteriota</taxon>
        <taxon>Desulfobacteria</taxon>
        <taxon>Desulfatiglandales</taxon>
        <taxon>Desulfatiglandaceae</taxon>
        <taxon>Desulfatiglans</taxon>
        <taxon>environmental samples</taxon>
    </lineage>
</organism>